<sequence>MMTAADAVEDTITMTVALTVPRATDDSSTTMTTPGTGLGVVSGLTTGQVETTPMSAALVVTLLDLGRQLGPAAKSVDEPQPPKTWIHDDD</sequence>
<evidence type="ECO:0000256" key="1">
    <source>
        <dbReference type="SAM" id="MobiDB-lite"/>
    </source>
</evidence>
<dbReference type="RefSeq" id="XP_028479662.1">
    <property type="nucleotide sequence ID" value="XM_028620690.1"/>
</dbReference>
<dbReference type="Proteomes" id="UP000279236">
    <property type="component" value="Unassembled WGS sequence"/>
</dbReference>
<feature type="region of interest" description="Disordered" evidence="1">
    <location>
        <begin position="71"/>
        <end position="90"/>
    </location>
</feature>
<organism evidence="2 3">
    <name type="scientific">Apiotrichum porosum</name>
    <dbReference type="NCBI Taxonomy" id="105984"/>
    <lineage>
        <taxon>Eukaryota</taxon>
        <taxon>Fungi</taxon>
        <taxon>Dikarya</taxon>
        <taxon>Basidiomycota</taxon>
        <taxon>Agaricomycotina</taxon>
        <taxon>Tremellomycetes</taxon>
        <taxon>Trichosporonales</taxon>
        <taxon>Trichosporonaceae</taxon>
        <taxon>Apiotrichum</taxon>
    </lineage>
</organism>
<evidence type="ECO:0000313" key="3">
    <source>
        <dbReference type="Proteomes" id="UP000279236"/>
    </source>
</evidence>
<evidence type="ECO:0000313" key="2">
    <source>
        <dbReference type="EMBL" id="RSH86877.1"/>
    </source>
</evidence>
<comment type="caution">
    <text evidence="2">The sequence shown here is derived from an EMBL/GenBank/DDBJ whole genome shotgun (WGS) entry which is preliminary data.</text>
</comment>
<dbReference type="AlphaFoldDB" id="A0A427Y711"/>
<dbReference type="GeneID" id="39589698"/>
<protein>
    <submittedName>
        <fullName evidence="2">Uncharacterized protein</fullName>
    </submittedName>
</protein>
<dbReference type="EMBL" id="RSCE01000002">
    <property type="protein sequence ID" value="RSH86877.1"/>
    <property type="molecule type" value="Genomic_DNA"/>
</dbReference>
<keyword evidence="3" id="KW-1185">Reference proteome</keyword>
<accession>A0A427Y711</accession>
<gene>
    <name evidence="2" type="ORF">EHS24_005155</name>
</gene>
<reference evidence="2 3" key="1">
    <citation type="submission" date="2018-11" db="EMBL/GenBank/DDBJ databases">
        <title>Genome sequence of Apiotrichum porosum DSM 27194.</title>
        <authorList>
            <person name="Aliyu H."/>
            <person name="Gorte O."/>
            <person name="Ochsenreither K."/>
        </authorList>
    </citation>
    <scope>NUCLEOTIDE SEQUENCE [LARGE SCALE GENOMIC DNA]</scope>
    <source>
        <strain evidence="2 3">DSM 27194</strain>
    </source>
</reference>
<proteinExistence type="predicted"/>
<name>A0A427Y711_9TREE</name>